<gene>
    <name evidence="4" type="ORF">HNR06_002103</name>
</gene>
<dbReference type="InterPro" id="IPR050267">
    <property type="entry name" value="Anti-sigma-factor_SerPK"/>
</dbReference>
<evidence type="ECO:0000256" key="2">
    <source>
        <dbReference type="SAM" id="MobiDB-lite"/>
    </source>
</evidence>
<dbReference type="CDD" id="cd16936">
    <property type="entry name" value="HATPase_RsbW-like"/>
    <property type="match status" value="1"/>
</dbReference>
<name>A0A7Y9XBH9_9ACTN</name>
<organism evidence="4 5">
    <name type="scientific">Nocardiopsis sinuspersici</name>
    <dbReference type="NCBI Taxonomy" id="501010"/>
    <lineage>
        <taxon>Bacteria</taxon>
        <taxon>Bacillati</taxon>
        <taxon>Actinomycetota</taxon>
        <taxon>Actinomycetes</taxon>
        <taxon>Streptosporangiales</taxon>
        <taxon>Nocardiopsidaceae</taxon>
        <taxon>Nocardiopsis</taxon>
    </lineage>
</organism>
<reference evidence="4 5" key="1">
    <citation type="submission" date="2020-07" db="EMBL/GenBank/DDBJ databases">
        <title>Sequencing the genomes of 1000 actinobacteria strains.</title>
        <authorList>
            <person name="Klenk H.-P."/>
        </authorList>
    </citation>
    <scope>NUCLEOTIDE SEQUENCE [LARGE SCALE GENOMIC DNA]</scope>
    <source>
        <strain evidence="4 5">DSM 45278</strain>
    </source>
</reference>
<feature type="domain" description="Histidine kinase/HSP90-like ATPase" evidence="3">
    <location>
        <begin position="62"/>
        <end position="173"/>
    </location>
</feature>
<protein>
    <submittedName>
        <fullName evidence="4">Anti-sigma regulatory factor (Ser/Thr protein kinase)</fullName>
    </submittedName>
</protein>
<evidence type="ECO:0000259" key="3">
    <source>
        <dbReference type="Pfam" id="PF13581"/>
    </source>
</evidence>
<keyword evidence="1" id="KW-0723">Serine/threonine-protein kinase</keyword>
<keyword evidence="1" id="KW-0808">Transferase</keyword>
<dbReference type="Gene3D" id="3.30.565.10">
    <property type="entry name" value="Histidine kinase-like ATPase, C-terminal domain"/>
    <property type="match status" value="1"/>
</dbReference>
<accession>A0A7Y9XBH9</accession>
<dbReference type="GO" id="GO:0004674">
    <property type="term" value="F:protein serine/threonine kinase activity"/>
    <property type="evidence" value="ECO:0007669"/>
    <property type="project" value="UniProtKB-KW"/>
</dbReference>
<dbReference type="EMBL" id="JACCHL010000001">
    <property type="protein sequence ID" value="NYH52514.1"/>
    <property type="molecule type" value="Genomic_DNA"/>
</dbReference>
<evidence type="ECO:0000313" key="5">
    <source>
        <dbReference type="Proteomes" id="UP000584931"/>
    </source>
</evidence>
<dbReference type="RefSeq" id="WP_236743409.1">
    <property type="nucleotide sequence ID" value="NZ_JACCHL010000001.1"/>
</dbReference>
<dbReference type="PANTHER" id="PTHR35526">
    <property type="entry name" value="ANTI-SIGMA-F FACTOR RSBW-RELATED"/>
    <property type="match status" value="1"/>
</dbReference>
<feature type="region of interest" description="Disordered" evidence="2">
    <location>
        <begin position="1"/>
        <end position="36"/>
    </location>
</feature>
<proteinExistence type="predicted"/>
<comment type="caution">
    <text evidence="4">The sequence shown here is derived from an EMBL/GenBank/DDBJ whole genome shotgun (WGS) entry which is preliminary data.</text>
</comment>
<dbReference type="PANTHER" id="PTHR35526:SF3">
    <property type="entry name" value="ANTI-SIGMA-F FACTOR RSBW"/>
    <property type="match status" value="1"/>
</dbReference>
<evidence type="ECO:0000313" key="4">
    <source>
        <dbReference type="EMBL" id="NYH52514.1"/>
    </source>
</evidence>
<feature type="region of interest" description="Disordered" evidence="2">
    <location>
        <begin position="123"/>
        <end position="145"/>
    </location>
</feature>
<keyword evidence="1" id="KW-0418">Kinase</keyword>
<dbReference type="AlphaFoldDB" id="A0A7Y9XBH9"/>
<dbReference type="InterPro" id="IPR036890">
    <property type="entry name" value="HATPase_C_sf"/>
</dbReference>
<evidence type="ECO:0000256" key="1">
    <source>
        <dbReference type="ARBA" id="ARBA00022527"/>
    </source>
</evidence>
<dbReference type="InterPro" id="IPR003594">
    <property type="entry name" value="HATPase_dom"/>
</dbReference>
<sequence length="193" mass="20612">MGSVIRMQQRKDIPEGSSPEENQATRLPRRTTDPRDRAAILVEPAPADPGHSLTLAGVPGQAAVLRRRIASAASLPPRSAELVQELVSELFNNAVTHSRSGCKDGEVAVTLHRLRGRVQVRVTDQGPHTPGAATPHLRPLDASSEGGRGLRLVAAQASRWGTLHEDGRTTVWFELDRRPARGRGSLPGSAVGG</sequence>
<dbReference type="Pfam" id="PF13581">
    <property type="entry name" value="HATPase_c_2"/>
    <property type="match status" value="1"/>
</dbReference>
<dbReference type="SUPFAM" id="SSF55874">
    <property type="entry name" value="ATPase domain of HSP90 chaperone/DNA topoisomerase II/histidine kinase"/>
    <property type="match status" value="1"/>
</dbReference>
<dbReference type="Proteomes" id="UP000584931">
    <property type="component" value="Unassembled WGS sequence"/>
</dbReference>